<dbReference type="NCBIfam" id="NF041680">
    <property type="entry name" value="transp_NF041680"/>
    <property type="match status" value="1"/>
</dbReference>
<reference evidence="3 4" key="1">
    <citation type="submission" date="2019-10" db="EMBL/GenBank/DDBJ databases">
        <title>Genomic and transcriptomic insights into the perfect genentic adaptation of a filamentous nitrogen-fixing cyanobacterium to rice fields.</title>
        <authorList>
            <person name="Chen Z."/>
        </authorList>
    </citation>
    <scope>NUCLEOTIDE SEQUENCE [LARGE SCALE GENOMIC DNA]</scope>
    <source>
        <strain evidence="3">CCNUC1</strain>
    </source>
</reference>
<gene>
    <name evidence="3" type="ORF">GXM_10302</name>
</gene>
<name>A0A5P8WI51_9NOSO</name>
<feature type="compositionally biased region" description="Acidic residues" evidence="1">
    <location>
        <begin position="81"/>
        <end position="94"/>
    </location>
</feature>
<keyword evidence="4" id="KW-1185">Reference proteome</keyword>
<feature type="compositionally biased region" description="Basic residues" evidence="1">
    <location>
        <begin position="476"/>
        <end position="486"/>
    </location>
</feature>
<evidence type="ECO:0000256" key="1">
    <source>
        <dbReference type="SAM" id="MobiDB-lite"/>
    </source>
</evidence>
<sequence length="496" mass="57142">MAMPKFNNNQLIAQFQDFRQKIYNCFESCSDACMNLLDALAGNTGANSIAELSLSPLFPRTYNSIYKAIIASFNTTSQEMNNEEQEGGKEEEEKEEKPNNLIRVVSELIRQPQQRPFYLFAIDTTPHPRPYARTLAERGYIYQPNTIKGNKPINIGHSYSILSILPEKETVNAAPWSIPISGERVSLDKTGVDVGSEQISEVMSDSSLPWQEKLCVLVADSAYSQRSFLFEQSKHKNLVVIARVRSNRIFYQSPPVDESKKKRGCPKKYGERFNLADVETWHFPDETTQIQQTTRKGRLLNITILAWHQMLMRGTKHQKMYRHPFTLLRIHVTDDTNQSLWKPIWLIVIGEQRGEISPTVANHCYRQRFDIEHMLRFSKQRLLMTEFQTPDVLHEENWIRLVMLAYAQLWAAKDLATHLPRPWERYLKPQSDTIMTPSTVQRDFPRIISEIGTPARSPKTRGNSIGRVQGQAQTQRTKHPVVKKQSKSTPNKQKAA</sequence>
<evidence type="ECO:0000313" key="4">
    <source>
        <dbReference type="Proteomes" id="UP000326678"/>
    </source>
</evidence>
<dbReference type="AlphaFoldDB" id="A0A5P8WI51"/>
<feature type="region of interest" description="Disordered" evidence="1">
    <location>
        <begin position="451"/>
        <end position="496"/>
    </location>
</feature>
<organism evidence="3 4">
    <name type="scientific">Nostoc sphaeroides CCNUC1</name>
    <dbReference type="NCBI Taxonomy" id="2653204"/>
    <lineage>
        <taxon>Bacteria</taxon>
        <taxon>Bacillati</taxon>
        <taxon>Cyanobacteriota</taxon>
        <taxon>Cyanophyceae</taxon>
        <taxon>Nostocales</taxon>
        <taxon>Nostocaceae</taxon>
        <taxon>Nostoc</taxon>
    </lineage>
</organism>
<dbReference type="KEGG" id="nsh:GXM_10302"/>
<dbReference type="InterPro" id="IPR038721">
    <property type="entry name" value="IS701-like_DDE_dom"/>
</dbReference>
<dbReference type="Pfam" id="PF13546">
    <property type="entry name" value="DDE_5"/>
    <property type="match status" value="1"/>
</dbReference>
<evidence type="ECO:0000259" key="2">
    <source>
        <dbReference type="Pfam" id="PF13546"/>
    </source>
</evidence>
<dbReference type="RefSeq" id="WP_225893007.1">
    <property type="nucleotide sequence ID" value="NZ_CP045229.1"/>
</dbReference>
<feature type="region of interest" description="Disordered" evidence="1">
    <location>
        <begin position="77"/>
        <end position="98"/>
    </location>
</feature>
<dbReference type="InterPro" id="IPR012337">
    <property type="entry name" value="RNaseH-like_sf"/>
</dbReference>
<accession>A0A5P8WI51</accession>
<dbReference type="SUPFAM" id="SSF53098">
    <property type="entry name" value="Ribonuclease H-like"/>
    <property type="match status" value="1"/>
</dbReference>
<proteinExistence type="predicted"/>
<feature type="domain" description="Transposase IS701-like DDE" evidence="2">
    <location>
        <begin position="36"/>
        <end position="295"/>
    </location>
</feature>
<dbReference type="EMBL" id="CP045229">
    <property type="protein sequence ID" value="QFS52547.1"/>
    <property type="molecule type" value="Genomic_DNA"/>
</dbReference>
<evidence type="ECO:0000313" key="3">
    <source>
        <dbReference type="EMBL" id="QFS52547.1"/>
    </source>
</evidence>
<protein>
    <recommendedName>
        <fullName evidence="2">Transposase IS701-like DDE domain-containing protein</fullName>
    </recommendedName>
</protein>
<dbReference type="Proteomes" id="UP000326678">
    <property type="component" value="Chromosome pGXM02"/>
</dbReference>
<feature type="compositionally biased region" description="Polar residues" evidence="1">
    <location>
        <begin position="487"/>
        <end position="496"/>
    </location>
</feature>